<sequence length="249" mass="26951">MFSSSSQRRTRIHGPSRQHLHRRCELSRRQTSNVASSIYPSSSSVTTDQIATVQQSLDTLGGRVCMTSITLASQPYTIIIDTGSSDTWVASSSFVCKQDMAVRQTIGVVERGWWMGDCISSGLVGLAYATLASNYRDLNYTIVPFSLFEAHSLPSMFTLALSRPHPSSPHGGGLLAIGGIPDVPHDPTFVSVPINTHLNGAQPHHGSRNSRRTGGYGHRLQVHTTLPPRRSSRLCGLAVRPTSTVSGVE</sequence>
<reference evidence="4" key="1">
    <citation type="journal article" date="2020" name="Stud. Mycol.">
        <title>101 Dothideomycetes genomes: a test case for predicting lifestyles and emergence of pathogens.</title>
        <authorList>
            <person name="Haridas S."/>
            <person name="Albert R."/>
            <person name="Binder M."/>
            <person name="Bloem J."/>
            <person name="Labutti K."/>
            <person name="Salamov A."/>
            <person name="Andreopoulos B."/>
            <person name="Baker S."/>
            <person name="Barry K."/>
            <person name="Bills G."/>
            <person name="Bluhm B."/>
            <person name="Cannon C."/>
            <person name="Castanera R."/>
            <person name="Culley D."/>
            <person name="Daum C."/>
            <person name="Ezra D."/>
            <person name="Gonzalez J."/>
            <person name="Henrissat B."/>
            <person name="Kuo A."/>
            <person name="Liang C."/>
            <person name="Lipzen A."/>
            <person name="Lutzoni F."/>
            <person name="Magnuson J."/>
            <person name="Mondo S."/>
            <person name="Nolan M."/>
            <person name="Ohm R."/>
            <person name="Pangilinan J."/>
            <person name="Park H.-J."/>
            <person name="Ramirez L."/>
            <person name="Alfaro M."/>
            <person name="Sun H."/>
            <person name="Tritt A."/>
            <person name="Yoshinaga Y."/>
            <person name="Zwiers L.-H."/>
            <person name="Turgeon B."/>
            <person name="Goodwin S."/>
            <person name="Spatafora J."/>
            <person name="Crous P."/>
            <person name="Grigoriev I."/>
        </authorList>
    </citation>
    <scope>NUCLEOTIDE SEQUENCE</scope>
    <source>
        <strain evidence="4">CBS 107.79</strain>
    </source>
</reference>
<feature type="domain" description="Peptidase A1" evidence="3">
    <location>
        <begin position="72"/>
        <end position="101"/>
    </location>
</feature>
<evidence type="ECO:0000259" key="3">
    <source>
        <dbReference type="Pfam" id="PF00026"/>
    </source>
</evidence>
<evidence type="ECO:0000313" key="4">
    <source>
        <dbReference type="EMBL" id="KAF1976734.1"/>
    </source>
</evidence>
<name>A0A6A5VHP7_9PLEO</name>
<keyword evidence="1" id="KW-0378">Hydrolase</keyword>
<dbReference type="PROSITE" id="PS00141">
    <property type="entry name" value="ASP_PROTEASE"/>
    <property type="match status" value="1"/>
</dbReference>
<dbReference type="SUPFAM" id="SSF50630">
    <property type="entry name" value="Acid proteases"/>
    <property type="match status" value="1"/>
</dbReference>
<dbReference type="EMBL" id="ML976665">
    <property type="protein sequence ID" value="KAF1976734.1"/>
    <property type="molecule type" value="Genomic_DNA"/>
</dbReference>
<gene>
    <name evidence="4" type="ORF">BU23DRAFT_596729</name>
</gene>
<evidence type="ECO:0000256" key="2">
    <source>
        <dbReference type="SAM" id="MobiDB-lite"/>
    </source>
</evidence>
<protein>
    <recommendedName>
        <fullName evidence="3">Peptidase A1 domain-containing protein</fullName>
    </recommendedName>
</protein>
<organism evidence="4 5">
    <name type="scientific">Bimuria novae-zelandiae CBS 107.79</name>
    <dbReference type="NCBI Taxonomy" id="1447943"/>
    <lineage>
        <taxon>Eukaryota</taxon>
        <taxon>Fungi</taxon>
        <taxon>Dikarya</taxon>
        <taxon>Ascomycota</taxon>
        <taxon>Pezizomycotina</taxon>
        <taxon>Dothideomycetes</taxon>
        <taxon>Pleosporomycetidae</taxon>
        <taxon>Pleosporales</taxon>
        <taxon>Massarineae</taxon>
        <taxon>Didymosphaeriaceae</taxon>
        <taxon>Bimuria</taxon>
    </lineage>
</organism>
<proteinExistence type="predicted"/>
<dbReference type="Proteomes" id="UP000800036">
    <property type="component" value="Unassembled WGS sequence"/>
</dbReference>
<dbReference type="Gene3D" id="2.40.70.10">
    <property type="entry name" value="Acid Proteases"/>
    <property type="match status" value="2"/>
</dbReference>
<dbReference type="InterPro" id="IPR033121">
    <property type="entry name" value="PEPTIDASE_A1"/>
</dbReference>
<keyword evidence="1" id="KW-0645">Protease</keyword>
<feature type="compositionally biased region" description="Low complexity" evidence="2">
    <location>
        <begin position="32"/>
        <end position="41"/>
    </location>
</feature>
<dbReference type="GO" id="GO:0004190">
    <property type="term" value="F:aspartic-type endopeptidase activity"/>
    <property type="evidence" value="ECO:0007669"/>
    <property type="project" value="UniProtKB-KW"/>
</dbReference>
<feature type="region of interest" description="Disordered" evidence="2">
    <location>
        <begin position="196"/>
        <end position="216"/>
    </location>
</feature>
<dbReference type="Pfam" id="PF00026">
    <property type="entry name" value="Asp"/>
    <property type="match status" value="1"/>
</dbReference>
<keyword evidence="1" id="KW-0064">Aspartyl protease</keyword>
<feature type="region of interest" description="Disordered" evidence="2">
    <location>
        <begin position="1"/>
        <end position="41"/>
    </location>
</feature>
<accession>A0A6A5VHP7</accession>
<dbReference type="GO" id="GO:0006508">
    <property type="term" value="P:proteolysis"/>
    <property type="evidence" value="ECO:0007669"/>
    <property type="project" value="InterPro"/>
</dbReference>
<evidence type="ECO:0000313" key="5">
    <source>
        <dbReference type="Proteomes" id="UP000800036"/>
    </source>
</evidence>
<dbReference type="AlphaFoldDB" id="A0A6A5VHP7"/>
<keyword evidence="5" id="KW-1185">Reference proteome</keyword>
<evidence type="ECO:0000256" key="1">
    <source>
        <dbReference type="ARBA" id="ARBA00022750"/>
    </source>
</evidence>
<dbReference type="InterPro" id="IPR001969">
    <property type="entry name" value="Aspartic_peptidase_AS"/>
</dbReference>
<dbReference type="InterPro" id="IPR021109">
    <property type="entry name" value="Peptidase_aspartic_dom_sf"/>
</dbReference>
<feature type="compositionally biased region" description="Basic residues" evidence="2">
    <location>
        <begin position="8"/>
        <end position="22"/>
    </location>
</feature>
<dbReference type="OrthoDB" id="15189at2759"/>